<dbReference type="Proteomes" id="UP000008383">
    <property type="component" value="Unassembled WGS sequence"/>
</dbReference>
<gene>
    <name evidence="2" type="ORF">TRV_04829</name>
</gene>
<feature type="compositionally biased region" description="Basic and acidic residues" evidence="1">
    <location>
        <begin position="7"/>
        <end position="30"/>
    </location>
</feature>
<name>D4DCH4_TRIVH</name>
<sequence length="105" mass="12108">EEEETGEGGKSDLIEGGPEKLRAREREREYSQAAMMTDGGGEERRRIERTASVRRRWNPEGDEDEDEVDVEEKTGEVKKKLKVEKSKSRKVEKLTSKAKNSKKRE</sequence>
<dbReference type="KEGG" id="tve:TRV_04829"/>
<evidence type="ECO:0000313" key="3">
    <source>
        <dbReference type="Proteomes" id="UP000008383"/>
    </source>
</evidence>
<keyword evidence="3" id="KW-1185">Reference proteome</keyword>
<reference evidence="3" key="1">
    <citation type="journal article" date="2011" name="Genome Biol.">
        <title>Comparative and functional genomics provide insights into the pathogenicity of dermatophytic fungi.</title>
        <authorList>
            <person name="Burmester A."/>
            <person name="Shelest E."/>
            <person name="Gloeckner G."/>
            <person name="Heddergott C."/>
            <person name="Schindler S."/>
            <person name="Staib P."/>
            <person name="Heidel A."/>
            <person name="Felder M."/>
            <person name="Petzold A."/>
            <person name="Szafranski K."/>
            <person name="Feuermann M."/>
            <person name="Pedruzzi I."/>
            <person name="Priebe S."/>
            <person name="Groth M."/>
            <person name="Winkler R."/>
            <person name="Li W."/>
            <person name="Kniemeyer O."/>
            <person name="Schroeckh V."/>
            <person name="Hertweck C."/>
            <person name="Hube B."/>
            <person name="White T.C."/>
            <person name="Platzer M."/>
            <person name="Guthke R."/>
            <person name="Heitman J."/>
            <person name="Woestemeyer J."/>
            <person name="Zipfel P.F."/>
            <person name="Monod M."/>
            <person name="Brakhage A.A."/>
        </authorList>
    </citation>
    <scope>NUCLEOTIDE SEQUENCE [LARGE SCALE GENOMIC DNA]</scope>
    <source>
        <strain evidence="3">HKI 0517</strain>
    </source>
</reference>
<dbReference type="GeneID" id="9576724"/>
<feature type="region of interest" description="Disordered" evidence="1">
    <location>
        <begin position="1"/>
        <end position="105"/>
    </location>
</feature>
<protein>
    <submittedName>
        <fullName evidence="2">Uncharacterized protein</fullName>
    </submittedName>
</protein>
<dbReference type="RefSeq" id="XP_003021077.1">
    <property type="nucleotide sequence ID" value="XM_003021031.1"/>
</dbReference>
<feature type="non-terminal residue" evidence="2">
    <location>
        <position position="1"/>
    </location>
</feature>
<feature type="compositionally biased region" description="Basic and acidic residues" evidence="1">
    <location>
        <begin position="71"/>
        <end position="95"/>
    </location>
</feature>
<dbReference type="AlphaFoldDB" id="D4DCH4"/>
<evidence type="ECO:0000313" key="2">
    <source>
        <dbReference type="EMBL" id="EFE40459.1"/>
    </source>
</evidence>
<dbReference type="HOGENOM" id="CLU_2243092_0_0_1"/>
<accession>D4DCH4</accession>
<comment type="caution">
    <text evidence="2">The sequence shown here is derived from an EMBL/GenBank/DDBJ whole genome shotgun (WGS) entry which is preliminary data.</text>
</comment>
<evidence type="ECO:0000256" key="1">
    <source>
        <dbReference type="SAM" id="MobiDB-lite"/>
    </source>
</evidence>
<dbReference type="EMBL" id="ACYE01000246">
    <property type="protein sequence ID" value="EFE40459.1"/>
    <property type="molecule type" value="Genomic_DNA"/>
</dbReference>
<organism evidence="2 3">
    <name type="scientific">Trichophyton verrucosum (strain HKI 0517)</name>
    <dbReference type="NCBI Taxonomy" id="663202"/>
    <lineage>
        <taxon>Eukaryota</taxon>
        <taxon>Fungi</taxon>
        <taxon>Dikarya</taxon>
        <taxon>Ascomycota</taxon>
        <taxon>Pezizomycotina</taxon>
        <taxon>Eurotiomycetes</taxon>
        <taxon>Eurotiomycetidae</taxon>
        <taxon>Onygenales</taxon>
        <taxon>Arthrodermataceae</taxon>
        <taxon>Trichophyton</taxon>
    </lineage>
</organism>
<feature type="compositionally biased region" description="Acidic residues" evidence="1">
    <location>
        <begin position="60"/>
        <end position="70"/>
    </location>
</feature>
<proteinExistence type="predicted"/>
<feature type="compositionally biased region" description="Basic and acidic residues" evidence="1">
    <location>
        <begin position="41"/>
        <end position="51"/>
    </location>
</feature>